<sequence>MNDFKYGDKVICIASGVTGIVIKQYVPTACEEQTMIRCVDGRKYHAPTRLFKKIN</sequence>
<dbReference type="Proteomes" id="UP000321089">
    <property type="component" value="Unassembled WGS sequence"/>
</dbReference>
<protein>
    <recommendedName>
        <fullName evidence="3">DUF2187 domain-containing protein</fullName>
    </recommendedName>
</protein>
<dbReference type="AlphaFoldDB" id="A0A512TQK1"/>
<gene>
    <name evidence="1" type="ORF">CBU02nite_27740</name>
</gene>
<proteinExistence type="predicted"/>
<reference evidence="1 2" key="1">
    <citation type="submission" date="2019-07" db="EMBL/GenBank/DDBJ databases">
        <title>Whole genome shotgun sequence of Clostridium butyricum NBRC 3858.</title>
        <authorList>
            <person name="Hosoyama A."/>
            <person name="Uohara A."/>
            <person name="Ohji S."/>
            <person name="Ichikawa N."/>
        </authorList>
    </citation>
    <scope>NUCLEOTIDE SEQUENCE [LARGE SCALE GENOMIC DNA]</scope>
    <source>
        <strain evidence="1 2">NBRC 3858</strain>
    </source>
</reference>
<evidence type="ECO:0008006" key="3">
    <source>
        <dbReference type="Google" id="ProtNLM"/>
    </source>
</evidence>
<evidence type="ECO:0000313" key="1">
    <source>
        <dbReference type="EMBL" id="GEQ22268.1"/>
    </source>
</evidence>
<evidence type="ECO:0000313" key="2">
    <source>
        <dbReference type="Proteomes" id="UP000321089"/>
    </source>
</evidence>
<comment type="caution">
    <text evidence="1">The sequence shown here is derived from an EMBL/GenBank/DDBJ whole genome shotgun (WGS) entry which is preliminary data.</text>
</comment>
<name>A0A512TQK1_CLOBU</name>
<dbReference type="GeneID" id="92944162"/>
<organism evidence="1 2">
    <name type="scientific">Clostridium butyricum</name>
    <dbReference type="NCBI Taxonomy" id="1492"/>
    <lineage>
        <taxon>Bacteria</taxon>
        <taxon>Bacillati</taxon>
        <taxon>Bacillota</taxon>
        <taxon>Clostridia</taxon>
        <taxon>Eubacteriales</taxon>
        <taxon>Clostridiaceae</taxon>
        <taxon>Clostridium</taxon>
    </lineage>
</organism>
<dbReference type="RefSeq" id="WP_161619000.1">
    <property type="nucleotide sequence ID" value="NZ_AP019716.1"/>
</dbReference>
<accession>A0A512TQK1</accession>
<dbReference type="EMBL" id="BKBC01000044">
    <property type="protein sequence ID" value="GEQ22268.1"/>
    <property type="molecule type" value="Genomic_DNA"/>
</dbReference>